<dbReference type="AlphaFoldDB" id="A0A1I9G7J0"/>
<feature type="compositionally biased region" description="Basic and acidic residues" evidence="1">
    <location>
        <begin position="96"/>
        <end position="109"/>
    </location>
</feature>
<evidence type="ECO:0000256" key="1">
    <source>
        <dbReference type="SAM" id="MobiDB-lite"/>
    </source>
</evidence>
<dbReference type="EMBL" id="LN859481">
    <property type="protein sequence ID" value="CDQ07381.1"/>
    <property type="molecule type" value="Genomic_DNA"/>
</dbReference>
<reference evidence="2" key="2">
    <citation type="submission" date="2012-12" db="EMBL/GenBank/DDBJ databases">
        <authorList>
            <consortium name="WormBase Consortium"/>
            <person name="Ghedin E."/>
            <person name="Paulini M."/>
        </authorList>
    </citation>
    <scope>NUCLEOTIDE SEQUENCE</scope>
    <source>
        <strain evidence="2">FR3</strain>
    </source>
</reference>
<organism evidence="2">
    <name type="scientific">Brugia malayi</name>
    <name type="common">Filarial nematode worm</name>
    <dbReference type="NCBI Taxonomy" id="6279"/>
    <lineage>
        <taxon>Eukaryota</taxon>
        <taxon>Metazoa</taxon>
        <taxon>Ecdysozoa</taxon>
        <taxon>Nematoda</taxon>
        <taxon>Chromadorea</taxon>
        <taxon>Rhabditida</taxon>
        <taxon>Spirurina</taxon>
        <taxon>Spiruromorpha</taxon>
        <taxon>Filarioidea</taxon>
        <taxon>Onchocercidae</taxon>
        <taxon>Brugia</taxon>
    </lineage>
</organism>
<protein>
    <submittedName>
        <fullName evidence="2">Bm11653</fullName>
    </submittedName>
</protein>
<proteinExistence type="predicted"/>
<name>A0A1I9G7J0_BRUMA</name>
<gene>
    <name evidence="2" type="primary">Bm11653</name>
    <name evidence="2" type="ORF">BM_Bm11653</name>
</gene>
<reference evidence="2" key="1">
    <citation type="journal article" date="2007" name="Science">
        <title>Draft genome of the filarial nematode parasite Brugia malayi.</title>
        <authorList>
            <person name="Ghedin E."/>
            <person name="Wang S."/>
            <person name="Spiro D."/>
            <person name="Caler E."/>
            <person name="Zhao Q."/>
            <person name="Crabtree J."/>
            <person name="Allen J.E."/>
            <person name="Delcher A.L."/>
            <person name="Guiliano D.B."/>
            <person name="Miranda-Saavedra D."/>
            <person name="Angiuoli S.V."/>
            <person name="Creasy T."/>
            <person name="Amedeo P."/>
            <person name="Haas B."/>
            <person name="El-Sayed N.M."/>
            <person name="Wortman J.R."/>
            <person name="Feldblyum T."/>
            <person name="Tallon L."/>
            <person name="Schatz M."/>
            <person name="Shumway M."/>
            <person name="Koo H."/>
            <person name="Salzberg S.L."/>
            <person name="Schobel S."/>
            <person name="Pertea M."/>
            <person name="Pop M."/>
            <person name="White O."/>
            <person name="Barton G.J."/>
            <person name="Carlow C.K."/>
            <person name="Crawford M.J."/>
            <person name="Daub J."/>
            <person name="Dimmic M.W."/>
            <person name="Estes C.F."/>
            <person name="Foster J.M."/>
            <person name="Ganatra M."/>
            <person name="Gregory W.F."/>
            <person name="Johnson N.M."/>
            <person name="Jin J."/>
            <person name="Komuniecki R."/>
            <person name="Korf I."/>
            <person name="Kumar S."/>
            <person name="Laney S."/>
            <person name="Li B.W."/>
            <person name="Li W."/>
            <person name="Lindblom T.H."/>
            <person name="Lustigman S."/>
            <person name="Ma D."/>
            <person name="Maina C.V."/>
            <person name="Martin D.M."/>
            <person name="McCarter J.P."/>
            <person name="McReynolds L."/>
            <person name="Mitreva M."/>
            <person name="Nutman T.B."/>
            <person name="Parkinson J."/>
            <person name="Peregrin-Alvarez J.M."/>
            <person name="Poole C."/>
            <person name="Ren Q."/>
            <person name="Saunders L."/>
            <person name="Sluder A.E."/>
            <person name="Smith K."/>
            <person name="Stanke M."/>
            <person name="Unnasch T.R."/>
            <person name="Ware J."/>
            <person name="Wei A.D."/>
            <person name="Weil G."/>
            <person name="Williams D.J."/>
            <person name="Zhang Y."/>
            <person name="Williams S.A."/>
            <person name="Fraser-Liggett C."/>
            <person name="Slatko B."/>
            <person name="Blaxter M.L."/>
            <person name="Scott A.L."/>
        </authorList>
    </citation>
    <scope>NUCLEOTIDE SEQUENCE</scope>
    <source>
        <strain evidence="2">FR3</strain>
    </source>
</reference>
<accession>A0A1I9G7J0</accession>
<evidence type="ECO:0000313" key="2">
    <source>
        <dbReference type="EMBL" id="CDQ07381.1"/>
    </source>
</evidence>
<sequence length="109" mass="11820">MRGEGIARPDAIFVVLRYNPRSLCSEAMFVVLRQGRFENKAGRGGTSAIGAPVPLRVFPGQHPSYSSSSPEFRIRGEVAGVSPSTARMPAQQLVRGADHRQGDGRKREA</sequence>
<feature type="region of interest" description="Disordered" evidence="1">
    <location>
        <begin position="81"/>
        <end position="109"/>
    </location>
</feature>